<dbReference type="GO" id="GO:0030170">
    <property type="term" value="F:pyridoxal phosphate binding"/>
    <property type="evidence" value="ECO:0007669"/>
    <property type="project" value="InterPro"/>
</dbReference>
<evidence type="ECO:0000256" key="4">
    <source>
        <dbReference type="ARBA" id="ARBA00022898"/>
    </source>
</evidence>
<dbReference type="InterPro" id="IPR015422">
    <property type="entry name" value="PyrdxlP-dep_Trfase_small"/>
</dbReference>
<evidence type="ECO:0000256" key="3">
    <source>
        <dbReference type="ARBA" id="ARBA00022679"/>
    </source>
</evidence>
<accession>A0A6J4UQ39</accession>
<protein>
    <submittedName>
        <fullName evidence="6">Histidinol-phosphate aminotransferase</fullName>
        <ecNumber evidence="6">2.6.1.9</ecNumber>
    </submittedName>
</protein>
<gene>
    <name evidence="6" type="ORF">AVDCRST_MAG88-931</name>
</gene>
<feature type="domain" description="Aminotransferase class I/classII large" evidence="5">
    <location>
        <begin position="41"/>
        <end position="361"/>
    </location>
</feature>
<keyword evidence="4" id="KW-0663">Pyridoxal phosphate</keyword>
<dbReference type="AlphaFoldDB" id="A0A6J4UQ39"/>
<dbReference type="PANTHER" id="PTHR42885:SF2">
    <property type="entry name" value="HISTIDINOL-PHOSPHATE AMINOTRANSFERASE"/>
    <property type="match status" value="1"/>
</dbReference>
<comment type="cofactor">
    <cofactor evidence="1">
        <name>pyridoxal 5'-phosphate</name>
        <dbReference type="ChEBI" id="CHEBI:597326"/>
    </cofactor>
</comment>
<dbReference type="Gene3D" id="3.40.640.10">
    <property type="entry name" value="Type I PLP-dependent aspartate aminotransferase-like (Major domain)"/>
    <property type="match status" value="1"/>
</dbReference>
<sequence>MRGEIGTRRLVREAVARLASHAPLPPLERQAEGVGLHPERIVKLDRNENPYVPSLRVQDALAACDRYHLYPDPEGHAARARLAAYTEMPLERILLGAGIDELLDLLYLLTIDPGDEIVITPPTYAPQKGRAELFGAQVVEAPRRADFGLDVEAIERAVGPRTKLITLVSPNNPTGNLASHEQLVRLLRLGPLVVLDESSVEFAPRSALPLAREFDNLVVLRSFDSWAGLAGLNIGYGVFPSELMPFLWKVKSPSSVGAAALVAVEATFDDLASVRSTVVRLRVERGRLFRKLRKLNLLQPLPSGGNFLLCRVLRGEAREVRARLADLGIMVLGWEEGTGLESYLRISVGRPEDTDTLVKALISIAERL</sequence>
<keyword evidence="3 6" id="KW-0808">Transferase</keyword>
<dbReference type="Pfam" id="PF00155">
    <property type="entry name" value="Aminotran_1_2"/>
    <property type="match status" value="1"/>
</dbReference>
<dbReference type="InterPro" id="IPR015421">
    <property type="entry name" value="PyrdxlP-dep_Trfase_major"/>
</dbReference>
<evidence type="ECO:0000256" key="2">
    <source>
        <dbReference type="ARBA" id="ARBA00022576"/>
    </source>
</evidence>
<evidence type="ECO:0000259" key="5">
    <source>
        <dbReference type="Pfam" id="PF00155"/>
    </source>
</evidence>
<organism evidence="6">
    <name type="scientific">uncultured Thermomicrobiales bacterium</name>
    <dbReference type="NCBI Taxonomy" id="1645740"/>
    <lineage>
        <taxon>Bacteria</taxon>
        <taxon>Pseudomonadati</taxon>
        <taxon>Thermomicrobiota</taxon>
        <taxon>Thermomicrobia</taxon>
        <taxon>Thermomicrobiales</taxon>
        <taxon>environmental samples</taxon>
    </lineage>
</organism>
<dbReference type="GO" id="GO:0004400">
    <property type="term" value="F:histidinol-phosphate transaminase activity"/>
    <property type="evidence" value="ECO:0007669"/>
    <property type="project" value="UniProtKB-EC"/>
</dbReference>
<dbReference type="EMBL" id="CADCWM010000323">
    <property type="protein sequence ID" value="CAA9553454.1"/>
    <property type="molecule type" value="Genomic_DNA"/>
</dbReference>
<evidence type="ECO:0000256" key="1">
    <source>
        <dbReference type="ARBA" id="ARBA00001933"/>
    </source>
</evidence>
<dbReference type="CDD" id="cd00609">
    <property type="entry name" value="AAT_like"/>
    <property type="match status" value="1"/>
</dbReference>
<name>A0A6J4UQ39_9BACT</name>
<proteinExistence type="predicted"/>
<dbReference type="EC" id="2.6.1.9" evidence="6"/>
<dbReference type="PANTHER" id="PTHR42885">
    <property type="entry name" value="HISTIDINOL-PHOSPHATE AMINOTRANSFERASE-RELATED"/>
    <property type="match status" value="1"/>
</dbReference>
<dbReference type="SUPFAM" id="SSF53383">
    <property type="entry name" value="PLP-dependent transferases"/>
    <property type="match status" value="1"/>
</dbReference>
<evidence type="ECO:0000313" key="6">
    <source>
        <dbReference type="EMBL" id="CAA9553454.1"/>
    </source>
</evidence>
<reference evidence="6" key="1">
    <citation type="submission" date="2020-02" db="EMBL/GenBank/DDBJ databases">
        <authorList>
            <person name="Meier V. D."/>
        </authorList>
    </citation>
    <scope>NUCLEOTIDE SEQUENCE</scope>
    <source>
        <strain evidence="6">AVDCRST_MAG88</strain>
    </source>
</reference>
<keyword evidence="2 6" id="KW-0032">Aminotransferase</keyword>
<dbReference type="InterPro" id="IPR004839">
    <property type="entry name" value="Aminotransferase_I/II_large"/>
</dbReference>
<dbReference type="Gene3D" id="3.90.1150.10">
    <property type="entry name" value="Aspartate Aminotransferase, domain 1"/>
    <property type="match status" value="1"/>
</dbReference>
<dbReference type="InterPro" id="IPR015424">
    <property type="entry name" value="PyrdxlP-dep_Trfase"/>
</dbReference>